<sequence length="93" mass="9808">MLLKTNDSHSSPFWCTNLAHRTAIPPIANGNHVLPTKALGTSDLQQTSQELVAPTIVDASITVPSTSANIEEATSPAMSFDSTCAQHACDTQT</sequence>
<keyword evidence="2" id="KW-1185">Reference proteome</keyword>
<reference evidence="1 2" key="1">
    <citation type="journal article" date="2024" name="G3 (Bethesda)">
        <title>Genome assembly of Hibiscus sabdariffa L. provides insights into metabolisms of medicinal natural products.</title>
        <authorList>
            <person name="Kim T."/>
        </authorList>
    </citation>
    <scope>NUCLEOTIDE SEQUENCE [LARGE SCALE GENOMIC DNA]</scope>
    <source>
        <strain evidence="1">TK-2024</strain>
        <tissue evidence="1">Old leaves</tissue>
    </source>
</reference>
<name>A0ABR2PV14_9ROSI</name>
<proteinExistence type="predicted"/>
<protein>
    <submittedName>
        <fullName evidence="1">Uncharacterized protein</fullName>
    </submittedName>
</protein>
<comment type="caution">
    <text evidence="1">The sequence shown here is derived from an EMBL/GenBank/DDBJ whole genome shotgun (WGS) entry which is preliminary data.</text>
</comment>
<evidence type="ECO:0000313" key="1">
    <source>
        <dbReference type="EMBL" id="KAK8992025.1"/>
    </source>
</evidence>
<dbReference type="Proteomes" id="UP001396334">
    <property type="component" value="Unassembled WGS sequence"/>
</dbReference>
<gene>
    <name evidence="1" type="ORF">V6N11_044917</name>
</gene>
<dbReference type="EMBL" id="JBBPBN010000051">
    <property type="protein sequence ID" value="KAK8992025.1"/>
    <property type="molecule type" value="Genomic_DNA"/>
</dbReference>
<evidence type="ECO:0000313" key="2">
    <source>
        <dbReference type="Proteomes" id="UP001396334"/>
    </source>
</evidence>
<accession>A0ABR2PV14</accession>
<organism evidence="1 2">
    <name type="scientific">Hibiscus sabdariffa</name>
    <name type="common">roselle</name>
    <dbReference type="NCBI Taxonomy" id="183260"/>
    <lineage>
        <taxon>Eukaryota</taxon>
        <taxon>Viridiplantae</taxon>
        <taxon>Streptophyta</taxon>
        <taxon>Embryophyta</taxon>
        <taxon>Tracheophyta</taxon>
        <taxon>Spermatophyta</taxon>
        <taxon>Magnoliopsida</taxon>
        <taxon>eudicotyledons</taxon>
        <taxon>Gunneridae</taxon>
        <taxon>Pentapetalae</taxon>
        <taxon>rosids</taxon>
        <taxon>malvids</taxon>
        <taxon>Malvales</taxon>
        <taxon>Malvaceae</taxon>
        <taxon>Malvoideae</taxon>
        <taxon>Hibiscus</taxon>
    </lineage>
</organism>